<name>A0AAN7HDU0_9PEZI</name>
<feature type="domain" description="Ecp2 effector protein-like" evidence="2">
    <location>
        <begin position="61"/>
        <end position="178"/>
    </location>
</feature>
<dbReference type="Proteomes" id="UP001303760">
    <property type="component" value="Unassembled WGS sequence"/>
</dbReference>
<proteinExistence type="predicted"/>
<reference evidence="3" key="2">
    <citation type="submission" date="2023-05" db="EMBL/GenBank/DDBJ databases">
        <authorList>
            <consortium name="Lawrence Berkeley National Laboratory"/>
            <person name="Steindorff A."/>
            <person name="Hensen N."/>
            <person name="Bonometti L."/>
            <person name="Westerberg I."/>
            <person name="Brannstrom I.O."/>
            <person name="Guillou S."/>
            <person name="Cros-Aarteil S."/>
            <person name="Calhoun S."/>
            <person name="Haridas S."/>
            <person name="Kuo A."/>
            <person name="Mondo S."/>
            <person name="Pangilinan J."/>
            <person name="Riley R."/>
            <person name="Labutti K."/>
            <person name="Andreopoulos B."/>
            <person name="Lipzen A."/>
            <person name="Chen C."/>
            <person name="Yanf M."/>
            <person name="Daum C."/>
            <person name="Ng V."/>
            <person name="Clum A."/>
            <person name="Ohm R."/>
            <person name="Martin F."/>
            <person name="Silar P."/>
            <person name="Natvig D."/>
            <person name="Lalanne C."/>
            <person name="Gautier V."/>
            <person name="Ament-Velasquez S.L."/>
            <person name="Kruys A."/>
            <person name="Hutchinson M.I."/>
            <person name="Powell A.J."/>
            <person name="Barry K."/>
            <person name="Miller A.N."/>
            <person name="Grigoriev I.V."/>
            <person name="Debuchy R."/>
            <person name="Gladieux P."/>
            <person name="Thoren M.H."/>
            <person name="Johannesson H."/>
        </authorList>
    </citation>
    <scope>NUCLEOTIDE SEQUENCE</scope>
    <source>
        <strain evidence="3">CBS 532.94</strain>
    </source>
</reference>
<dbReference type="InterPro" id="IPR029226">
    <property type="entry name" value="Ecp2-like"/>
</dbReference>
<dbReference type="AlphaFoldDB" id="A0AAN7HDU0"/>
<organism evidence="3 4">
    <name type="scientific">Achaetomium macrosporum</name>
    <dbReference type="NCBI Taxonomy" id="79813"/>
    <lineage>
        <taxon>Eukaryota</taxon>
        <taxon>Fungi</taxon>
        <taxon>Dikarya</taxon>
        <taxon>Ascomycota</taxon>
        <taxon>Pezizomycotina</taxon>
        <taxon>Sordariomycetes</taxon>
        <taxon>Sordariomycetidae</taxon>
        <taxon>Sordariales</taxon>
        <taxon>Chaetomiaceae</taxon>
        <taxon>Achaetomium</taxon>
    </lineage>
</organism>
<keyword evidence="1" id="KW-0732">Signal</keyword>
<reference evidence="3" key="1">
    <citation type="journal article" date="2023" name="Mol. Phylogenet. Evol.">
        <title>Genome-scale phylogeny and comparative genomics of the fungal order Sordariales.</title>
        <authorList>
            <person name="Hensen N."/>
            <person name="Bonometti L."/>
            <person name="Westerberg I."/>
            <person name="Brannstrom I.O."/>
            <person name="Guillou S."/>
            <person name="Cros-Aarteil S."/>
            <person name="Calhoun S."/>
            <person name="Haridas S."/>
            <person name="Kuo A."/>
            <person name="Mondo S."/>
            <person name="Pangilinan J."/>
            <person name="Riley R."/>
            <person name="LaButti K."/>
            <person name="Andreopoulos B."/>
            <person name="Lipzen A."/>
            <person name="Chen C."/>
            <person name="Yan M."/>
            <person name="Daum C."/>
            <person name="Ng V."/>
            <person name="Clum A."/>
            <person name="Steindorff A."/>
            <person name="Ohm R.A."/>
            <person name="Martin F."/>
            <person name="Silar P."/>
            <person name="Natvig D.O."/>
            <person name="Lalanne C."/>
            <person name="Gautier V."/>
            <person name="Ament-Velasquez S.L."/>
            <person name="Kruys A."/>
            <person name="Hutchinson M.I."/>
            <person name="Powell A.J."/>
            <person name="Barry K."/>
            <person name="Miller A.N."/>
            <person name="Grigoriev I.V."/>
            <person name="Debuchy R."/>
            <person name="Gladieux P."/>
            <person name="Hiltunen Thoren M."/>
            <person name="Johannesson H."/>
        </authorList>
    </citation>
    <scope>NUCLEOTIDE SEQUENCE</scope>
    <source>
        <strain evidence="3">CBS 532.94</strain>
    </source>
</reference>
<keyword evidence="4" id="KW-1185">Reference proteome</keyword>
<evidence type="ECO:0000313" key="4">
    <source>
        <dbReference type="Proteomes" id="UP001303760"/>
    </source>
</evidence>
<accession>A0AAN7HDU0</accession>
<feature type="signal peptide" evidence="1">
    <location>
        <begin position="1"/>
        <end position="21"/>
    </location>
</feature>
<feature type="chain" id="PRO_5042880305" description="Ecp2 effector protein-like domain-containing protein" evidence="1">
    <location>
        <begin position="22"/>
        <end position="194"/>
    </location>
</feature>
<sequence>MPSLSTKLLVFTLSTAPTALTAPAPFSLNTRDAPSHLSLSNLKRAVYTTASSPGTYTKDDYCGEANPAYTSSPSTSPLATDCVALYNAHPGPGYWTISSADTAASEGEGRDGWVRLGQSGSCAFEVRWSSGNGNGDGEVGEYKFGTNDLRFYIRAHVERATEGEKVDGRVGVSSTVWCDTGSGMGFVDWRVILS</sequence>
<gene>
    <name evidence="3" type="ORF">C8A03DRAFT_13566</name>
</gene>
<evidence type="ECO:0000256" key="1">
    <source>
        <dbReference type="SAM" id="SignalP"/>
    </source>
</evidence>
<protein>
    <recommendedName>
        <fullName evidence="2">Ecp2 effector protein-like domain-containing protein</fullName>
    </recommendedName>
</protein>
<dbReference type="EMBL" id="MU860048">
    <property type="protein sequence ID" value="KAK4240093.1"/>
    <property type="molecule type" value="Genomic_DNA"/>
</dbReference>
<evidence type="ECO:0000313" key="3">
    <source>
        <dbReference type="EMBL" id="KAK4240093.1"/>
    </source>
</evidence>
<comment type="caution">
    <text evidence="3">The sequence shown here is derived from an EMBL/GenBank/DDBJ whole genome shotgun (WGS) entry which is preliminary data.</text>
</comment>
<evidence type="ECO:0000259" key="2">
    <source>
        <dbReference type="Pfam" id="PF14856"/>
    </source>
</evidence>
<dbReference type="Pfam" id="PF14856">
    <property type="entry name" value="Hce2"/>
    <property type="match status" value="1"/>
</dbReference>